<dbReference type="InterPro" id="IPR019223">
    <property type="entry name" value="DUF2147"/>
</dbReference>
<feature type="domain" description="DUF2147" evidence="2">
    <location>
        <begin position="34"/>
        <end position="133"/>
    </location>
</feature>
<evidence type="ECO:0000256" key="1">
    <source>
        <dbReference type="SAM" id="SignalP"/>
    </source>
</evidence>
<reference evidence="4" key="1">
    <citation type="submission" date="2016-10" db="EMBL/GenBank/DDBJ databases">
        <authorList>
            <person name="Varghese N."/>
            <person name="Submissions S."/>
        </authorList>
    </citation>
    <scope>NUCLEOTIDE SEQUENCE [LARGE SCALE GENOMIC DNA]</scope>
    <source>
        <strain evidence="4">IBRC-M 10761</strain>
    </source>
</reference>
<dbReference type="AlphaFoldDB" id="A0A1H6ZRS4"/>
<dbReference type="EMBL" id="FNZH01000005">
    <property type="protein sequence ID" value="SEJ56169.1"/>
    <property type="molecule type" value="Genomic_DNA"/>
</dbReference>
<keyword evidence="1" id="KW-0732">Signal</keyword>
<proteinExistence type="predicted"/>
<evidence type="ECO:0000313" key="3">
    <source>
        <dbReference type="EMBL" id="SEJ56169.1"/>
    </source>
</evidence>
<organism evidence="3 4">
    <name type="scientific">Cyclobacterium xiamenense</name>
    <dbReference type="NCBI Taxonomy" id="1297121"/>
    <lineage>
        <taxon>Bacteria</taxon>
        <taxon>Pseudomonadati</taxon>
        <taxon>Bacteroidota</taxon>
        <taxon>Cytophagia</taxon>
        <taxon>Cytophagales</taxon>
        <taxon>Cyclobacteriaceae</taxon>
        <taxon>Cyclobacterium</taxon>
    </lineage>
</organism>
<feature type="signal peptide" evidence="1">
    <location>
        <begin position="1"/>
        <end position="30"/>
    </location>
</feature>
<dbReference type="Gene3D" id="2.40.128.520">
    <property type="match status" value="1"/>
</dbReference>
<gene>
    <name evidence="3" type="ORF">SAMN05192553_10594</name>
</gene>
<dbReference type="STRING" id="1416801.SAMN05192553_10594"/>
<evidence type="ECO:0000313" key="4">
    <source>
        <dbReference type="Proteomes" id="UP000199403"/>
    </source>
</evidence>
<protein>
    <recommendedName>
        <fullName evidence="2">DUF2147 domain-containing protein</fullName>
    </recommendedName>
</protein>
<dbReference type="Pfam" id="PF09917">
    <property type="entry name" value="DUF2147"/>
    <property type="match status" value="1"/>
</dbReference>
<name>A0A1H6ZRS4_9BACT</name>
<accession>A0A1H6ZRS4</accession>
<feature type="chain" id="PRO_5011479843" description="DUF2147 domain-containing protein" evidence="1">
    <location>
        <begin position="31"/>
        <end position="134"/>
    </location>
</feature>
<keyword evidence="4" id="KW-1185">Reference proteome</keyword>
<dbReference type="Proteomes" id="UP000199403">
    <property type="component" value="Unassembled WGS sequence"/>
</dbReference>
<evidence type="ECO:0000259" key="2">
    <source>
        <dbReference type="Pfam" id="PF09917"/>
    </source>
</evidence>
<sequence length="134" mass="15685">MNLRQTQWLTKTVTLFFVSILTAFSFRAHAQIEGQWKDTEKGITIFIYEQEGKYFGRLISSEDAEQNKQIQENGKIVLLRDFEKKSDTKFCCGTIFQPKAKRTLDATLYLEDDKTLKINASYGFFSGTKYWKRL</sequence>